<dbReference type="HOGENOM" id="CLU_2924001_0_0_1"/>
<sequence length="61" mass="6423">MVFNIASTLPLNPGLEGLHVDWIVLACSSFDFDSAMSVPGSNDPMATFGVVCGWLHGVLVS</sequence>
<organism evidence="1 2">
    <name type="scientific">Scleroderma citrinum Foug A</name>
    <dbReference type="NCBI Taxonomy" id="1036808"/>
    <lineage>
        <taxon>Eukaryota</taxon>
        <taxon>Fungi</taxon>
        <taxon>Dikarya</taxon>
        <taxon>Basidiomycota</taxon>
        <taxon>Agaricomycotina</taxon>
        <taxon>Agaricomycetes</taxon>
        <taxon>Agaricomycetidae</taxon>
        <taxon>Boletales</taxon>
        <taxon>Sclerodermatineae</taxon>
        <taxon>Sclerodermataceae</taxon>
        <taxon>Scleroderma</taxon>
    </lineage>
</organism>
<name>A0A0C2Z0E8_9AGAM</name>
<dbReference type="EMBL" id="KN822137">
    <property type="protein sequence ID" value="KIM55303.1"/>
    <property type="molecule type" value="Genomic_DNA"/>
</dbReference>
<keyword evidence="2" id="KW-1185">Reference proteome</keyword>
<evidence type="ECO:0000313" key="2">
    <source>
        <dbReference type="Proteomes" id="UP000053989"/>
    </source>
</evidence>
<dbReference type="Proteomes" id="UP000053989">
    <property type="component" value="Unassembled WGS sequence"/>
</dbReference>
<protein>
    <submittedName>
        <fullName evidence="1">Uncharacterized protein</fullName>
    </submittedName>
</protein>
<reference evidence="1 2" key="1">
    <citation type="submission" date="2014-04" db="EMBL/GenBank/DDBJ databases">
        <authorList>
            <consortium name="DOE Joint Genome Institute"/>
            <person name="Kuo A."/>
            <person name="Kohler A."/>
            <person name="Nagy L.G."/>
            <person name="Floudas D."/>
            <person name="Copeland A."/>
            <person name="Barry K.W."/>
            <person name="Cichocki N."/>
            <person name="Veneault-Fourrey C."/>
            <person name="LaButti K."/>
            <person name="Lindquist E.A."/>
            <person name="Lipzen A."/>
            <person name="Lundell T."/>
            <person name="Morin E."/>
            <person name="Murat C."/>
            <person name="Sun H."/>
            <person name="Tunlid A."/>
            <person name="Henrissat B."/>
            <person name="Grigoriev I.V."/>
            <person name="Hibbett D.S."/>
            <person name="Martin F."/>
            <person name="Nordberg H.P."/>
            <person name="Cantor M.N."/>
            <person name="Hua S.X."/>
        </authorList>
    </citation>
    <scope>NUCLEOTIDE SEQUENCE [LARGE SCALE GENOMIC DNA]</scope>
    <source>
        <strain evidence="1 2">Foug A</strain>
    </source>
</reference>
<dbReference type="InParanoid" id="A0A0C2Z0E8"/>
<gene>
    <name evidence="1" type="ORF">SCLCIDRAFT_30463</name>
</gene>
<reference evidence="2" key="2">
    <citation type="submission" date="2015-01" db="EMBL/GenBank/DDBJ databases">
        <title>Evolutionary Origins and Diversification of the Mycorrhizal Mutualists.</title>
        <authorList>
            <consortium name="DOE Joint Genome Institute"/>
            <consortium name="Mycorrhizal Genomics Consortium"/>
            <person name="Kohler A."/>
            <person name="Kuo A."/>
            <person name="Nagy L.G."/>
            <person name="Floudas D."/>
            <person name="Copeland A."/>
            <person name="Barry K.W."/>
            <person name="Cichocki N."/>
            <person name="Veneault-Fourrey C."/>
            <person name="LaButti K."/>
            <person name="Lindquist E.A."/>
            <person name="Lipzen A."/>
            <person name="Lundell T."/>
            <person name="Morin E."/>
            <person name="Murat C."/>
            <person name="Riley R."/>
            <person name="Ohm R."/>
            <person name="Sun H."/>
            <person name="Tunlid A."/>
            <person name="Henrissat B."/>
            <person name="Grigoriev I.V."/>
            <person name="Hibbett D.S."/>
            <person name="Martin F."/>
        </authorList>
    </citation>
    <scope>NUCLEOTIDE SEQUENCE [LARGE SCALE GENOMIC DNA]</scope>
    <source>
        <strain evidence="2">Foug A</strain>
    </source>
</reference>
<proteinExistence type="predicted"/>
<evidence type="ECO:0000313" key="1">
    <source>
        <dbReference type="EMBL" id="KIM55303.1"/>
    </source>
</evidence>
<dbReference type="AlphaFoldDB" id="A0A0C2Z0E8"/>
<accession>A0A0C2Z0E8</accession>